<reference evidence="7 8" key="1">
    <citation type="submission" date="2016-03" db="EMBL/GenBank/DDBJ databases">
        <title>Acetic acid bacteria sequencing.</title>
        <authorList>
            <person name="Brandt J."/>
            <person name="Jakob F."/>
            <person name="Vogel R.F."/>
        </authorList>
    </citation>
    <scope>NUCLEOTIDE SEQUENCE [LARGE SCALE GENOMIC DNA]</scope>
    <source>
        <strain evidence="7 8">TMW2.1153</strain>
    </source>
</reference>
<dbReference type="InterPro" id="IPR052156">
    <property type="entry name" value="BCAA_Transport_ATP-bd_LivF"/>
</dbReference>
<organism evidence="7 8">
    <name type="scientific">Acetobacter aceti</name>
    <dbReference type="NCBI Taxonomy" id="435"/>
    <lineage>
        <taxon>Bacteria</taxon>
        <taxon>Pseudomonadati</taxon>
        <taxon>Pseudomonadota</taxon>
        <taxon>Alphaproteobacteria</taxon>
        <taxon>Acetobacterales</taxon>
        <taxon>Acetobacteraceae</taxon>
        <taxon>Acetobacter</taxon>
        <taxon>Acetobacter subgen. Acetobacter</taxon>
    </lineage>
</organism>
<dbReference type="InterPro" id="IPR027417">
    <property type="entry name" value="P-loop_NTPase"/>
</dbReference>
<dbReference type="PANTHER" id="PTHR43820:SF4">
    <property type="entry name" value="HIGH-AFFINITY BRANCHED-CHAIN AMINO ACID TRANSPORT ATP-BINDING PROTEIN LIVF"/>
    <property type="match status" value="1"/>
</dbReference>
<dbReference type="GO" id="GO:0005524">
    <property type="term" value="F:ATP binding"/>
    <property type="evidence" value="ECO:0007669"/>
    <property type="project" value="UniProtKB-KW"/>
</dbReference>
<evidence type="ECO:0000259" key="6">
    <source>
        <dbReference type="PROSITE" id="PS50893"/>
    </source>
</evidence>
<evidence type="ECO:0000313" key="8">
    <source>
        <dbReference type="Proteomes" id="UP000188937"/>
    </source>
</evidence>
<dbReference type="SMART" id="SM00382">
    <property type="entry name" value="AAA"/>
    <property type="match status" value="1"/>
</dbReference>
<dbReference type="InterPro" id="IPR003593">
    <property type="entry name" value="AAA+_ATPase"/>
</dbReference>
<evidence type="ECO:0000256" key="1">
    <source>
        <dbReference type="ARBA" id="ARBA00005417"/>
    </source>
</evidence>
<keyword evidence="8" id="KW-1185">Reference proteome</keyword>
<dbReference type="InterPro" id="IPR017871">
    <property type="entry name" value="ABC_transporter-like_CS"/>
</dbReference>
<evidence type="ECO:0000313" key="7">
    <source>
        <dbReference type="EMBL" id="AQS83837.1"/>
    </source>
</evidence>
<dbReference type="PANTHER" id="PTHR43820">
    <property type="entry name" value="HIGH-AFFINITY BRANCHED-CHAIN AMINO ACID TRANSPORT ATP-BINDING PROTEIN LIVF"/>
    <property type="match status" value="1"/>
</dbReference>
<dbReference type="GO" id="GO:0015658">
    <property type="term" value="F:branched-chain amino acid transmembrane transporter activity"/>
    <property type="evidence" value="ECO:0007669"/>
    <property type="project" value="TreeGrafter"/>
</dbReference>
<keyword evidence="2" id="KW-0813">Transport</keyword>
<dbReference type="Pfam" id="PF00005">
    <property type="entry name" value="ABC_tran"/>
    <property type="match status" value="1"/>
</dbReference>
<proteinExistence type="inferred from homology"/>
<dbReference type="RefSeq" id="WP_077811878.1">
    <property type="nucleotide sequence ID" value="NZ_CP014692.1"/>
</dbReference>
<dbReference type="Proteomes" id="UP000188937">
    <property type="component" value="Chromosome"/>
</dbReference>
<dbReference type="InterPro" id="IPR003439">
    <property type="entry name" value="ABC_transporter-like_ATP-bd"/>
</dbReference>
<evidence type="ECO:0000256" key="4">
    <source>
        <dbReference type="ARBA" id="ARBA00022840"/>
    </source>
</evidence>
<name>A0A1U9KDM6_ACEAC</name>
<evidence type="ECO:0000256" key="5">
    <source>
        <dbReference type="ARBA" id="ARBA00022970"/>
    </source>
</evidence>
<dbReference type="OrthoDB" id="9776369at2"/>
<dbReference type="GO" id="GO:0016887">
    <property type="term" value="F:ATP hydrolysis activity"/>
    <property type="evidence" value="ECO:0007669"/>
    <property type="project" value="InterPro"/>
</dbReference>
<gene>
    <name evidence="7" type="ORF">A0U92_02550</name>
</gene>
<protein>
    <submittedName>
        <fullName evidence="7">ABC transporter ATP-binding protein</fullName>
    </submittedName>
</protein>
<dbReference type="GO" id="GO:0015807">
    <property type="term" value="P:L-amino acid transport"/>
    <property type="evidence" value="ECO:0007669"/>
    <property type="project" value="TreeGrafter"/>
</dbReference>
<dbReference type="EMBL" id="CP014692">
    <property type="protein sequence ID" value="AQS83837.1"/>
    <property type="molecule type" value="Genomic_DNA"/>
</dbReference>
<evidence type="ECO:0000256" key="2">
    <source>
        <dbReference type="ARBA" id="ARBA00022448"/>
    </source>
</evidence>
<dbReference type="AlphaFoldDB" id="A0A1U9KDM6"/>
<dbReference type="PROSITE" id="PS00211">
    <property type="entry name" value="ABC_TRANSPORTER_1"/>
    <property type="match status" value="1"/>
</dbReference>
<dbReference type="STRING" id="435.A0U92_02550"/>
<feature type="domain" description="ABC transporter" evidence="6">
    <location>
        <begin position="4"/>
        <end position="237"/>
    </location>
</feature>
<accession>A0A1U9KDM6</accession>
<dbReference type="CDD" id="cd03224">
    <property type="entry name" value="ABC_TM1139_LivF_branched"/>
    <property type="match status" value="1"/>
</dbReference>
<evidence type="ECO:0000256" key="3">
    <source>
        <dbReference type="ARBA" id="ARBA00022741"/>
    </source>
</evidence>
<dbReference type="KEGG" id="aace:A0U92_02550"/>
<dbReference type="Gene3D" id="3.40.50.300">
    <property type="entry name" value="P-loop containing nucleotide triphosphate hydrolases"/>
    <property type="match status" value="1"/>
</dbReference>
<keyword evidence="4 7" id="KW-0067">ATP-binding</keyword>
<keyword evidence="5" id="KW-0029">Amino-acid transport</keyword>
<comment type="similarity">
    <text evidence="1">Belongs to the ABC transporter superfamily.</text>
</comment>
<dbReference type="PROSITE" id="PS50893">
    <property type="entry name" value="ABC_TRANSPORTER_2"/>
    <property type="match status" value="1"/>
</dbReference>
<sequence>MTLLDIRGLSARYDRGADVLKSVSLSMREGEILAIIGANGAGKSTLLLTLLGALAPSAGSVWWQEHNMTGMPVHECMKNGLVLVPEGRRIIASLSIQDNLLLGAHLRRDRKAIHAEMDAIYDRFPNLAKRRHWKASGLSGGELQMLAIGRALLARPRLLMLDEPSLGLSPLFVERLFDLIREINQAGTSILLVEQNTGMALALADQAAVMELGCVTMAGPAAELATDPRLQAAYLGLD</sequence>
<dbReference type="SUPFAM" id="SSF52540">
    <property type="entry name" value="P-loop containing nucleoside triphosphate hydrolases"/>
    <property type="match status" value="1"/>
</dbReference>
<keyword evidence="3" id="KW-0547">Nucleotide-binding</keyword>